<dbReference type="GO" id="GO:0006355">
    <property type="term" value="P:regulation of DNA-templated transcription"/>
    <property type="evidence" value="ECO:0007669"/>
    <property type="project" value="TreeGrafter"/>
</dbReference>
<keyword evidence="4" id="KW-0238">DNA-binding</keyword>
<reference evidence="8" key="1">
    <citation type="submission" date="2019-10" db="EMBL/GenBank/DDBJ databases">
        <title>Draft genome sequence of Panacibacter sp. KCS-6.</title>
        <authorList>
            <person name="Yim K.J."/>
        </authorList>
    </citation>
    <scope>NUCLEOTIDE SEQUENCE</scope>
    <source>
        <strain evidence="8">KCS-6</strain>
    </source>
</reference>
<dbReference type="EMBL" id="WHPF01000006">
    <property type="protein sequence ID" value="NNV55861.1"/>
    <property type="molecule type" value="Genomic_DNA"/>
</dbReference>
<evidence type="ECO:0000259" key="7">
    <source>
        <dbReference type="PROSITE" id="PS50110"/>
    </source>
</evidence>
<dbReference type="InterPro" id="IPR011006">
    <property type="entry name" value="CheY-like_superfamily"/>
</dbReference>
<gene>
    <name evidence="8" type="ORF">GD597_10355</name>
</gene>
<evidence type="ECO:0000256" key="3">
    <source>
        <dbReference type="ARBA" id="ARBA00023015"/>
    </source>
</evidence>
<keyword evidence="5" id="KW-0804">Transcription</keyword>
<keyword evidence="9" id="KW-1185">Reference proteome</keyword>
<dbReference type="SMART" id="SM00448">
    <property type="entry name" value="REC"/>
    <property type="match status" value="1"/>
</dbReference>
<dbReference type="PROSITE" id="PS50110">
    <property type="entry name" value="RESPONSE_REGULATORY"/>
    <property type="match status" value="1"/>
</dbReference>
<evidence type="ECO:0000256" key="1">
    <source>
        <dbReference type="ARBA" id="ARBA00022553"/>
    </source>
</evidence>
<evidence type="ECO:0000256" key="4">
    <source>
        <dbReference type="ARBA" id="ARBA00023125"/>
    </source>
</evidence>
<keyword evidence="3" id="KW-0805">Transcription regulation</keyword>
<dbReference type="AlphaFoldDB" id="A0A8J8FHA4"/>
<dbReference type="GO" id="GO:0032993">
    <property type="term" value="C:protein-DNA complex"/>
    <property type="evidence" value="ECO:0007669"/>
    <property type="project" value="TreeGrafter"/>
</dbReference>
<dbReference type="CDD" id="cd17574">
    <property type="entry name" value="REC_OmpR"/>
    <property type="match status" value="1"/>
</dbReference>
<accession>A0A8J8FHA4</accession>
<comment type="caution">
    <text evidence="8">The sequence shown here is derived from an EMBL/GenBank/DDBJ whole genome shotgun (WGS) entry which is preliminary data.</text>
</comment>
<feature type="modified residue" description="4-aspartylphosphate" evidence="6">
    <location>
        <position position="51"/>
    </location>
</feature>
<dbReference type="GO" id="GO:0000156">
    <property type="term" value="F:phosphorelay response regulator activity"/>
    <property type="evidence" value="ECO:0007669"/>
    <property type="project" value="TreeGrafter"/>
</dbReference>
<organism evidence="8 9">
    <name type="scientific">Limnovirga soli</name>
    <dbReference type="NCBI Taxonomy" id="2656915"/>
    <lineage>
        <taxon>Bacteria</taxon>
        <taxon>Pseudomonadati</taxon>
        <taxon>Bacteroidota</taxon>
        <taxon>Chitinophagia</taxon>
        <taxon>Chitinophagales</taxon>
        <taxon>Chitinophagaceae</taxon>
        <taxon>Limnovirga</taxon>
    </lineage>
</organism>
<dbReference type="PANTHER" id="PTHR48111">
    <property type="entry name" value="REGULATOR OF RPOS"/>
    <property type="match status" value="1"/>
</dbReference>
<dbReference type="GO" id="GO:0005829">
    <property type="term" value="C:cytosol"/>
    <property type="evidence" value="ECO:0007669"/>
    <property type="project" value="TreeGrafter"/>
</dbReference>
<evidence type="ECO:0000256" key="2">
    <source>
        <dbReference type="ARBA" id="ARBA00023012"/>
    </source>
</evidence>
<proteinExistence type="predicted"/>
<feature type="domain" description="Response regulatory" evidence="7">
    <location>
        <begin position="2"/>
        <end position="117"/>
    </location>
</feature>
<dbReference type="Pfam" id="PF00072">
    <property type="entry name" value="Response_reg"/>
    <property type="match status" value="1"/>
</dbReference>
<evidence type="ECO:0000313" key="8">
    <source>
        <dbReference type="EMBL" id="NNV55861.1"/>
    </source>
</evidence>
<keyword evidence="1 6" id="KW-0597">Phosphoprotein</keyword>
<dbReference type="GO" id="GO:0000976">
    <property type="term" value="F:transcription cis-regulatory region binding"/>
    <property type="evidence" value="ECO:0007669"/>
    <property type="project" value="TreeGrafter"/>
</dbReference>
<sequence>MKLLIAEDDLMLVKAIEFKLKREGYDLVIVNDGREALLKIASEKPDIIISDIMMPFINGLEIISTVRNDMKLDTPIIMLTSVGLEKTVLEAFELGADDFMTKPFSPNELVVRIRKIITSRKLQ</sequence>
<evidence type="ECO:0000256" key="6">
    <source>
        <dbReference type="PROSITE-ProRule" id="PRU00169"/>
    </source>
</evidence>
<evidence type="ECO:0000256" key="5">
    <source>
        <dbReference type="ARBA" id="ARBA00023163"/>
    </source>
</evidence>
<dbReference type="RefSeq" id="WP_171607789.1">
    <property type="nucleotide sequence ID" value="NZ_WHPF01000006.1"/>
</dbReference>
<dbReference type="Gene3D" id="3.40.50.2300">
    <property type="match status" value="1"/>
</dbReference>
<protein>
    <submittedName>
        <fullName evidence="8">Response regulator</fullName>
    </submittedName>
</protein>
<evidence type="ECO:0000313" key="9">
    <source>
        <dbReference type="Proteomes" id="UP000598971"/>
    </source>
</evidence>
<name>A0A8J8FHA4_9BACT</name>
<dbReference type="PANTHER" id="PTHR48111:SF1">
    <property type="entry name" value="TWO-COMPONENT RESPONSE REGULATOR ORR33"/>
    <property type="match status" value="1"/>
</dbReference>
<dbReference type="Proteomes" id="UP000598971">
    <property type="component" value="Unassembled WGS sequence"/>
</dbReference>
<dbReference type="SUPFAM" id="SSF52172">
    <property type="entry name" value="CheY-like"/>
    <property type="match status" value="1"/>
</dbReference>
<dbReference type="InterPro" id="IPR001789">
    <property type="entry name" value="Sig_transdc_resp-reg_receiver"/>
</dbReference>
<keyword evidence="2" id="KW-0902">Two-component regulatory system</keyword>
<dbReference type="InterPro" id="IPR039420">
    <property type="entry name" value="WalR-like"/>
</dbReference>